<evidence type="ECO:0000313" key="3">
    <source>
        <dbReference type="Proteomes" id="UP001196413"/>
    </source>
</evidence>
<evidence type="ECO:0000313" key="2">
    <source>
        <dbReference type="EMBL" id="KAJ1350347.1"/>
    </source>
</evidence>
<dbReference type="AlphaFoldDB" id="A0AAD5MJV6"/>
<name>A0AAD5MJV6_PARTN</name>
<gene>
    <name evidence="2" type="ORF">KIN20_006121</name>
</gene>
<comment type="caution">
    <text evidence="2">The sequence shown here is derived from an EMBL/GenBank/DDBJ whole genome shotgun (WGS) entry which is preliminary data.</text>
</comment>
<dbReference type="EMBL" id="JAHQIW010000843">
    <property type="protein sequence ID" value="KAJ1350347.1"/>
    <property type="molecule type" value="Genomic_DNA"/>
</dbReference>
<evidence type="ECO:0000256" key="1">
    <source>
        <dbReference type="SAM" id="MobiDB-lite"/>
    </source>
</evidence>
<organism evidence="2 3">
    <name type="scientific">Parelaphostrongylus tenuis</name>
    <name type="common">Meningeal worm</name>
    <dbReference type="NCBI Taxonomy" id="148309"/>
    <lineage>
        <taxon>Eukaryota</taxon>
        <taxon>Metazoa</taxon>
        <taxon>Ecdysozoa</taxon>
        <taxon>Nematoda</taxon>
        <taxon>Chromadorea</taxon>
        <taxon>Rhabditida</taxon>
        <taxon>Rhabditina</taxon>
        <taxon>Rhabditomorpha</taxon>
        <taxon>Strongyloidea</taxon>
        <taxon>Metastrongylidae</taxon>
        <taxon>Parelaphostrongylus</taxon>
    </lineage>
</organism>
<dbReference type="Proteomes" id="UP001196413">
    <property type="component" value="Unassembled WGS sequence"/>
</dbReference>
<protein>
    <submittedName>
        <fullName evidence="2">Uncharacterized protein</fullName>
    </submittedName>
</protein>
<accession>A0AAD5MJV6</accession>
<keyword evidence="3" id="KW-1185">Reference proteome</keyword>
<feature type="region of interest" description="Disordered" evidence="1">
    <location>
        <begin position="70"/>
        <end position="94"/>
    </location>
</feature>
<proteinExistence type="predicted"/>
<reference evidence="2" key="1">
    <citation type="submission" date="2021-06" db="EMBL/GenBank/DDBJ databases">
        <title>Parelaphostrongylus tenuis whole genome reference sequence.</title>
        <authorList>
            <person name="Garwood T.J."/>
            <person name="Larsen P.A."/>
            <person name="Fountain-Jones N.M."/>
            <person name="Garbe J.R."/>
            <person name="Macchietto M.G."/>
            <person name="Kania S.A."/>
            <person name="Gerhold R.W."/>
            <person name="Richards J.E."/>
            <person name="Wolf T.M."/>
        </authorList>
    </citation>
    <scope>NUCLEOTIDE SEQUENCE</scope>
    <source>
        <strain evidence="2">MNPRO001-30</strain>
        <tissue evidence="2">Meninges</tissue>
    </source>
</reference>
<sequence length="117" mass="13491">MTDGREEQWNDLEESASVLLGDHLSDGWLYLWLTSTIYIRRRQRVYIHGMGLVYATMFEEDQHHARQLREREMNGNYAGSRTSSKDGPSRQQLSEQVCAQLSLGLRLISANQSLNMS</sequence>